<proteinExistence type="predicted"/>
<reference evidence="1" key="1">
    <citation type="journal article" date="2014" name="Front. Microbiol.">
        <title>High frequency of phylogenetically diverse reductive dehalogenase-homologous genes in deep subseafloor sedimentary metagenomes.</title>
        <authorList>
            <person name="Kawai M."/>
            <person name="Futagami T."/>
            <person name="Toyoda A."/>
            <person name="Takaki Y."/>
            <person name="Nishi S."/>
            <person name="Hori S."/>
            <person name="Arai W."/>
            <person name="Tsubouchi T."/>
            <person name="Morono Y."/>
            <person name="Uchiyama I."/>
            <person name="Ito T."/>
            <person name="Fujiyama A."/>
            <person name="Inagaki F."/>
            <person name="Takami H."/>
        </authorList>
    </citation>
    <scope>NUCLEOTIDE SEQUENCE</scope>
    <source>
        <strain evidence="1">Expedition CK06-06</strain>
    </source>
</reference>
<gene>
    <name evidence="1" type="ORF">S01H1_69881</name>
</gene>
<comment type="caution">
    <text evidence="1">The sequence shown here is derived from an EMBL/GenBank/DDBJ whole genome shotgun (WGS) entry which is preliminary data.</text>
</comment>
<feature type="non-terminal residue" evidence="1">
    <location>
        <position position="41"/>
    </location>
</feature>
<protein>
    <submittedName>
        <fullName evidence="1">Uncharacterized protein</fullName>
    </submittedName>
</protein>
<sequence>MADYPSHDILLGSTQDLESGWDDSIATSGWHSNIEMHGKQY</sequence>
<dbReference type="AlphaFoldDB" id="X0XXC7"/>
<name>X0XXC7_9ZZZZ</name>
<evidence type="ECO:0000313" key="1">
    <source>
        <dbReference type="EMBL" id="GAG29431.1"/>
    </source>
</evidence>
<accession>X0XXC7</accession>
<organism evidence="1">
    <name type="scientific">marine sediment metagenome</name>
    <dbReference type="NCBI Taxonomy" id="412755"/>
    <lineage>
        <taxon>unclassified sequences</taxon>
        <taxon>metagenomes</taxon>
        <taxon>ecological metagenomes</taxon>
    </lineage>
</organism>
<dbReference type="EMBL" id="BARS01046422">
    <property type="protein sequence ID" value="GAG29431.1"/>
    <property type="molecule type" value="Genomic_DNA"/>
</dbReference>